<proteinExistence type="predicted"/>
<feature type="domain" description="Adaptor protein ClpS core" evidence="1">
    <location>
        <begin position="22"/>
        <end position="83"/>
    </location>
</feature>
<comment type="caution">
    <text evidence="2">The sequence shown here is derived from an EMBL/GenBank/DDBJ whole genome shotgun (WGS) entry which is preliminary data.</text>
</comment>
<dbReference type="EMBL" id="QEWP01000012">
    <property type="protein sequence ID" value="PWD98599.1"/>
    <property type="molecule type" value="Genomic_DNA"/>
</dbReference>
<dbReference type="InterPro" id="IPR014719">
    <property type="entry name" value="Ribosomal_bL12_C/ClpS-like"/>
</dbReference>
<dbReference type="OrthoDB" id="598046at2"/>
<evidence type="ECO:0000259" key="1">
    <source>
        <dbReference type="Pfam" id="PF02617"/>
    </source>
</evidence>
<dbReference type="InterPro" id="IPR003769">
    <property type="entry name" value="ClpS_core"/>
</dbReference>
<evidence type="ECO:0000313" key="3">
    <source>
        <dbReference type="Proteomes" id="UP000244956"/>
    </source>
</evidence>
<dbReference type="Proteomes" id="UP000244956">
    <property type="component" value="Unassembled WGS sequence"/>
</dbReference>
<sequence>MVPHDKRKENPGSSQEGLGDHLLILHNDDFNTFDDVIDALMVHCQHNDVQAEQCATLTHYIGYCEIKRGSYNELTDLQRILEEQSLNVSID</sequence>
<organism evidence="2 3">
    <name type="scientific">Marinilabilia rubra</name>
    <dbReference type="NCBI Taxonomy" id="2162893"/>
    <lineage>
        <taxon>Bacteria</taxon>
        <taxon>Pseudomonadati</taxon>
        <taxon>Bacteroidota</taxon>
        <taxon>Bacteroidia</taxon>
        <taxon>Marinilabiliales</taxon>
        <taxon>Marinilabiliaceae</taxon>
        <taxon>Marinilabilia</taxon>
    </lineage>
</organism>
<keyword evidence="3" id="KW-1185">Reference proteome</keyword>
<keyword evidence="2" id="KW-0645">Protease</keyword>
<dbReference type="GO" id="GO:0030163">
    <property type="term" value="P:protein catabolic process"/>
    <property type="evidence" value="ECO:0007669"/>
    <property type="project" value="InterPro"/>
</dbReference>
<accession>A0A2U2B696</accession>
<dbReference type="GO" id="GO:0006508">
    <property type="term" value="P:proteolysis"/>
    <property type="evidence" value="ECO:0007669"/>
    <property type="project" value="UniProtKB-KW"/>
</dbReference>
<dbReference type="RefSeq" id="WP_109265133.1">
    <property type="nucleotide sequence ID" value="NZ_QEWP01000012.1"/>
</dbReference>
<reference evidence="2 3" key="1">
    <citation type="submission" date="2018-05" db="EMBL/GenBank/DDBJ databases">
        <title>Marinilabilia rubrum sp. nov., isolated from saltern sediment.</title>
        <authorList>
            <person name="Zhang R."/>
        </authorList>
    </citation>
    <scope>NUCLEOTIDE SEQUENCE [LARGE SCALE GENOMIC DNA]</scope>
    <source>
        <strain evidence="2 3">WTE16</strain>
    </source>
</reference>
<dbReference type="AlphaFoldDB" id="A0A2U2B696"/>
<evidence type="ECO:0000313" key="2">
    <source>
        <dbReference type="EMBL" id="PWD98599.1"/>
    </source>
</evidence>
<dbReference type="Gene3D" id="3.30.1390.10">
    <property type="match status" value="1"/>
</dbReference>
<keyword evidence="2" id="KW-0378">Hydrolase</keyword>
<dbReference type="Pfam" id="PF02617">
    <property type="entry name" value="ClpS"/>
    <property type="match status" value="1"/>
</dbReference>
<protein>
    <submittedName>
        <fullName evidence="2">Clp protease ClpS</fullName>
    </submittedName>
</protein>
<dbReference type="GO" id="GO:0008233">
    <property type="term" value="F:peptidase activity"/>
    <property type="evidence" value="ECO:0007669"/>
    <property type="project" value="UniProtKB-KW"/>
</dbReference>
<name>A0A2U2B696_9BACT</name>
<gene>
    <name evidence="2" type="ORF">DDZ16_14130</name>
</gene>
<dbReference type="SUPFAM" id="SSF54736">
    <property type="entry name" value="ClpS-like"/>
    <property type="match status" value="1"/>
</dbReference>